<keyword evidence="5" id="KW-0353">Hemolymph clotting</keyword>
<feature type="domain" description="SRCR" evidence="17">
    <location>
        <begin position="1819"/>
        <end position="1918"/>
    </location>
</feature>
<dbReference type="EMBL" id="JRES01000919">
    <property type="protein sequence ID" value="KNC27261.1"/>
    <property type="molecule type" value="Genomic_DNA"/>
</dbReference>
<dbReference type="InterPro" id="IPR036055">
    <property type="entry name" value="LDL_receptor-like_sf"/>
</dbReference>
<dbReference type="Pfam" id="PF01607">
    <property type="entry name" value="CBM_14"/>
    <property type="match status" value="8"/>
</dbReference>
<feature type="region of interest" description="Disordered" evidence="14">
    <location>
        <begin position="1158"/>
        <end position="1180"/>
    </location>
</feature>
<feature type="domain" description="Chitin-binding type-2" evidence="18">
    <location>
        <begin position="245"/>
        <end position="301"/>
    </location>
</feature>
<dbReference type="SMART" id="SM00192">
    <property type="entry name" value="LDLa"/>
    <property type="match status" value="2"/>
</dbReference>
<dbReference type="OMA" id="VAPYDRV"/>
<dbReference type="Pfam" id="PF00530">
    <property type="entry name" value="SRCR"/>
    <property type="match status" value="2"/>
</dbReference>
<feature type="region of interest" description="Disordered" evidence="14">
    <location>
        <begin position="214"/>
        <end position="233"/>
    </location>
</feature>
<dbReference type="PROSITE" id="PS50240">
    <property type="entry name" value="TRYPSIN_DOM"/>
    <property type="match status" value="1"/>
</dbReference>
<feature type="compositionally biased region" description="Low complexity" evidence="14">
    <location>
        <begin position="107"/>
        <end position="121"/>
    </location>
</feature>
<dbReference type="Gene3D" id="4.10.400.10">
    <property type="entry name" value="Low-density Lipoprotein Receptor"/>
    <property type="match status" value="1"/>
</dbReference>
<keyword evidence="4 13" id="KW-0378">Hydrolase</keyword>
<feature type="compositionally biased region" description="Polar residues" evidence="14">
    <location>
        <begin position="1601"/>
        <end position="1616"/>
    </location>
</feature>
<evidence type="ECO:0000256" key="9">
    <source>
        <dbReference type="ARBA" id="ARBA00052079"/>
    </source>
</evidence>
<protein>
    <recommendedName>
        <fullName evidence="10">limulus clotting factor C</fullName>
        <ecNumber evidence="10">3.4.21.84</ecNumber>
    </recommendedName>
</protein>
<evidence type="ECO:0000256" key="8">
    <source>
        <dbReference type="ARBA" id="ARBA00023180"/>
    </source>
</evidence>
<name>A0A0L0C4U3_LUCCU</name>
<dbReference type="EC" id="3.4.21.84" evidence="10"/>
<comment type="caution">
    <text evidence="19">The sequence shown here is derived from an EMBL/GenBank/DDBJ whole genome shotgun (WGS) entry which is preliminary data.</text>
</comment>
<feature type="domain" description="Chitin-binding type-2" evidence="18">
    <location>
        <begin position="864"/>
        <end position="920"/>
    </location>
</feature>
<evidence type="ECO:0000256" key="2">
    <source>
        <dbReference type="ARBA" id="ARBA00022670"/>
    </source>
</evidence>
<dbReference type="InterPro" id="IPR002172">
    <property type="entry name" value="LDrepeatLR_classA_rpt"/>
</dbReference>
<evidence type="ECO:0000259" key="17">
    <source>
        <dbReference type="PROSITE" id="PS50287"/>
    </source>
</evidence>
<feature type="compositionally biased region" description="Low complexity" evidence="14">
    <location>
        <begin position="807"/>
        <end position="816"/>
    </location>
</feature>
<dbReference type="PANTHER" id="PTHR24258:SF128">
    <property type="entry name" value="TEQUILA, ISOFORM G"/>
    <property type="match status" value="1"/>
</dbReference>
<dbReference type="Gene3D" id="2.40.10.10">
    <property type="entry name" value="Trypsin-like serine proteases"/>
    <property type="match status" value="1"/>
</dbReference>
<dbReference type="CDD" id="cd00112">
    <property type="entry name" value="LDLa"/>
    <property type="match status" value="2"/>
</dbReference>
<dbReference type="OrthoDB" id="6020543at2759"/>
<dbReference type="PROSITE" id="PS50287">
    <property type="entry name" value="SRCR_2"/>
    <property type="match status" value="2"/>
</dbReference>
<dbReference type="CDD" id="cd00190">
    <property type="entry name" value="Tryp_SPc"/>
    <property type="match status" value="1"/>
</dbReference>
<keyword evidence="1" id="KW-0768">Sushi</keyword>
<dbReference type="PROSITE" id="PS50068">
    <property type="entry name" value="LDLRA_2"/>
    <property type="match status" value="2"/>
</dbReference>
<dbReference type="Gene3D" id="2.170.140.10">
    <property type="entry name" value="Chitin binding domain"/>
    <property type="match status" value="9"/>
</dbReference>
<dbReference type="InterPro" id="IPR002557">
    <property type="entry name" value="Chitin-bd_dom"/>
</dbReference>
<feature type="domain" description="SRCR" evidence="17">
    <location>
        <begin position="1667"/>
        <end position="1770"/>
    </location>
</feature>
<gene>
    <name evidence="19" type="ORF">FF38_05500</name>
</gene>
<keyword evidence="7 12" id="KW-1015">Disulfide bond</keyword>
<dbReference type="SMART" id="SM00020">
    <property type="entry name" value="Tryp_SPc"/>
    <property type="match status" value="1"/>
</dbReference>
<dbReference type="SUPFAM" id="SSF56487">
    <property type="entry name" value="SRCR-like"/>
    <property type="match status" value="2"/>
</dbReference>
<dbReference type="GO" id="GO:0005576">
    <property type="term" value="C:extracellular region"/>
    <property type="evidence" value="ECO:0007669"/>
    <property type="project" value="InterPro"/>
</dbReference>
<evidence type="ECO:0000256" key="10">
    <source>
        <dbReference type="ARBA" id="ARBA00066707"/>
    </source>
</evidence>
<evidence type="ECO:0000256" key="6">
    <source>
        <dbReference type="ARBA" id="ARBA00022825"/>
    </source>
</evidence>
<feature type="domain" description="Chitin-binding type-2" evidence="18">
    <location>
        <begin position="419"/>
        <end position="475"/>
    </location>
</feature>
<comment type="catalytic activity">
    <reaction evidence="9">
        <text>Selective cleavage of 103-Arg-|-Ser-104 and 124-Ile-|-Ile-125 bonds in Limulus clotting factor B to form activated factor B. Cleavage of -Pro-Arg-|-Xaa- bonds in synthetic substrates.</text>
        <dbReference type="EC" id="3.4.21.84"/>
    </reaction>
</comment>
<dbReference type="Gene3D" id="2.40.128.620">
    <property type="match status" value="1"/>
</dbReference>
<keyword evidence="2 13" id="KW-0645">Protease</keyword>
<comment type="caution">
    <text evidence="12">Lacks conserved residue(s) required for the propagation of feature annotation.</text>
</comment>
<dbReference type="Proteomes" id="UP000037069">
    <property type="component" value="Unassembled WGS sequence"/>
</dbReference>
<dbReference type="SUPFAM" id="SSF57625">
    <property type="entry name" value="Invertebrate chitin-binding proteins"/>
    <property type="match status" value="10"/>
</dbReference>
<dbReference type="InterPro" id="IPR036772">
    <property type="entry name" value="SRCR-like_dom_sf"/>
</dbReference>
<evidence type="ECO:0000256" key="4">
    <source>
        <dbReference type="ARBA" id="ARBA00022801"/>
    </source>
</evidence>
<feature type="compositionally biased region" description="Low complexity" evidence="14">
    <location>
        <begin position="87"/>
        <end position="100"/>
    </location>
</feature>
<dbReference type="FunFam" id="2.170.140.10:FF:000003">
    <property type="entry name" value="Tequila, isoform D"/>
    <property type="match status" value="2"/>
</dbReference>
<feature type="disulfide bond" evidence="11">
    <location>
        <begin position="1645"/>
        <end position="1660"/>
    </location>
</feature>
<dbReference type="FunFam" id="3.10.250.10:FF:000026">
    <property type="entry name" value="Tequila, isoform D"/>
    <property type="match status" value="2"/>
</dbReference>
<evidence type="ECO:0000259" key="16">
    <source>
        <dbReference type="PROSITE" id="PS50240"/>
    </source>
</evidence>
<feature type="region of interest" description="Disordered" evidence="14">
    <location>
        <begin position="1319"/>
        <end position="1339"/>
    </location>
</feature>
<dbReference type="FunFam" id="2.40.10.10:FF:000120">
    <property type="entry name" value="Putative serine protease"/>
    <property type="match status" value="1"/>
</dbReference>
<evidence type="ECO:0000256" key="5">
    <source>
        <dbReference type="ARBA" id="ARBA00022820"/>
    </source>
</evidence>
<dbReference type="PRINTS" id="PR00722">
    <property type="entry name" value="CHYMOTRYPSIN"/>
</dbReference>
<dbReference type="SUPFAM" id="SSF57424">
    <property type="entry name" value="LDL receptor-like module"/>
    <property type="match status" value="2"/>
</dbReference>
<feature type="domain" description="Chitin-binding type-2" evidence="18">
    <location>
        <begin position="942"/>
        <end position="1002"/>
    </location>
</feature>
<feature type="compositionally biased region" description="Polar residues" evidence="14">
    <location>
        <begin position="130"/>
        <end position="140"/>
    </location>
</feature>
<keyword evidence="6 13" id="KW-0720">Serine protease</keyword>
<evidence type="ECO:0000256" key="11">
    <source>
        <dbReference type="PROSITE-ProRule" id="PRU00124"/>
    </source>
</evidence>
<evidence type="ECO:0000313" key="19">
    <source>
        <dbReference type="EMBL" id="KNC27261.1"/>
    </source>
</evidence>
<feature type="region of interest" description="Disordered" evidence="14">
    <location>
        <begin position="78"/>
        <end position="140"/>
    </location>
</feature>
<keyword evidence="8" id="KW-0325">Glycoprotein</keyword>
<dbReference type="InterPro" id="IPR018114">
    <property type="entry name" value="TRYPSIN_HIS"/>
</dbReference>
<feature type="domain" description="Peptidase S1" evidence="16">
    <location>
        <begin position="1993"/>
        <end position="2232"/>
    </location>
</feature>
<dbReference type="GO" id="GO:0008061">
    <property type="term" value="F:chitin binding"/>
    <property type="evidence" value="ECO:0007669"/>
    <property type="project" value="InterPro"/>
</dbReference>
<dbReference type="PROSITE" id="PS00135">
    <property type="entry name" value="TRYPSIN_SER"/>
    <property type="match status" value="1"/>
</dbReference>
<dbReference type="Gene3D" id="3.10.250.10">
    <property type="entry name" value="SRCR-like domain"/>
    <property type="match status" value="2"/>
</dbReference>
<dbReference type="InterPro" id="IPR033116">
    <property type="entry name" value="TRYPSIN_SER"/>
</dbReference>
<feature type="domain" description="Chitin-binding type-2" evidence="18">
    <location>
        <begin position="660"/>
        <end position="716"/>
    </location>
</feature>
<evidence type="ECO:0000313" key="20">
    <source>
        <dbReference type="Proteomes" id="UP000037069"/>
    </source>
</evidence>
<feature type="region of interest" description="Disordered" evidence="14">
    <location>
        <begin position="1480"/>
        <end position="1503"/>
    </location>
</feature>
<dbReference type="InterPro" id="IPR001190">
    <property type="entry name" value="SRCR"/>
</dbReference>
<dbReference type="SMART" id="SM00202">
    <property type="entry name" value="SR"/>
    <property type="match status" value="2"/>
</dbReference>
<feature type="domain" description="Chitin-binding type-2" evidence="18">
    <location>
        <begin position="318"/>
        <end position="372"/>
    </location>
</feature>
<feature type="chain" id="PRO_5005535546" description="limulus clotting factor C" evidence="15">
    <location>
        <begin position="20"/>
        <end position="2240"/>
    </location>
</feature>
<evidence type="ECO:0000256" key="13">
    <source>
        <dbReference type="RuleBase" id="RU363034"/>
    </source>
</evidence>
<feature type="disulfide bond" evidence="12">
    <location>
        <begin position="1887"/>
        <end position="1897"/>
    </location>
</feature>
<feature type="disulfide bond" evidence="11">
    <location>
        <begin position="1633"/>
        <end position="1651"/>
    </location>
</feature>
<feature type="signal peptide" evidence="15">
    <location>
        <begin position="1"/>
        <end position="19"/>
    </location>
</feature>
<dbReference type="Pfam" id="PF00057">
    <property type="entry name" value="Ldl_recept_a"/>
    <property type="match status" value="1"/>
</dbReference>
<dbReference type="GO" id="GO:0042381">
    <property type="term" value="P:hemolymph coagulation"/>
    <property type="evidence" value="ECO:0007669"/>
    <property type="project" value="UniProtKB-KW"/>
</dbReference>
<reference evidence="19 20" key="1">
    <citation type="journal article" date="2015" name="Nat. Commun.">
        <title>Lucilia cuprina genome unlocks parasitic fly biology to underpin future interventions.</title>
        <authorList>
            <person name="Anstead C.A."/>
            <person name="Korhonen P.K."/>
            <person name="Young N.D."/>
            <person name="Hall R.S."/>
            <person name="Jex A.R."/>
            <person name="Murali S.C."/>
            <person name="Hughes D.S."/>
            <person name="Lee S.F."/>
            <person name="Perry T."/>
            <person name="Stroehlein A.J."/>
            <person name="Ansell B.R."/>
            <person name="Breugelmans B."/>
            <person name="Hofmann A."/>
            <person name="Qu J."/>
            <person name="Dugan S."/>
            <person name="Lee S.L."/>
            <person name="Chao H."/>
            <person name="Dinh H."/>
            <person name="Han Y."/>
            <person name="Doddapaneni H.V."/>
            <person name="Worley K.C."/>
            <person name="Muzny D.M."/>
            <person name="Ioannidis P."/>
            <person name="Waterhouse R.M."/>
            <person name="Zdobnov E.M."/>
            <person name="James P.J."/>
            <person name="Bagnall N.H."/>
            <person name="Kotze A.C."/>
            <person name="Gibbs R.A."/>
            <person name="Richards S."/>
            <person name="Batterham P."/>
            <person name="Gasser R.B."/>
        </authorList>
    </citation>
    <scope>NUCLEOTIDE SEQUENCE [LARGE SCALE GENOMIC DNA]</scope>
    <source>
        <strain evidence="19 20">LS</strain>
        <tissue evidence="19">Full body</tissue>
    </source>
</reference>
<accession>A0A0L0C4U3</accession>
<evidence type="ECO:0000259" key="18">
    <source>
        <dbReference type="PROSITE" id="PS50940"/>
    </source>
</evidence>
<dbReference type="GO" id="GO:0016020">
    <property type="term" value="C:membrane"/>
    <property type="evidence" value="ECO:0007669"/>
    <property type="project" value="InterPro"/>
</dbReference>
<feature type="domain" description="Chitin-binding type-2" evidence="18">
    <location>
        <begin position="741"/>
        <end position="797"/>
    </location>
</feature>
<dbReference type="PROSITE" id="PS00420">
    <property type="entry name" value="SRCR_1"/>
    <property type="match status" value="2"/>
</dbReference>
<evidence type="ECO:0000256" key="7">
    <source>
        <dbReference type="ARBA" id="ARBA00023157"/>
    </source>
</evidence>
<dbReference type="GO" id="GO:0004252">
    <property type="term" value="F:serine-type endopeptidase activity"/>
    <property type="evidence" value="ECO:0007669"/>
    <property type="project" value="InterPro"/>
</dbReference>
<organism evidence="19 20">
    <name type="scientific">Lucilia cuprina</name>
    <name type="common">Green bottle fly</name>
    <name type="synonym">Australian sheep blowfly</name>
    <dbReference type="NCBI Taxonomy" id="7375"/>
    <lineage>
        <taxon>Eukaryota</taxon>
        <taxon>Metazoa</taxon>
        <taxon>Ecdysozoa</taxon>
        <taxon>Arthropoda</taxon>
        <taxon>Hexapoda</taxon>
        <taxon>Insecta</taxon>
        <taxon>Pterygota</taxon>
        <taxon>Neoptera</taxon>
        <taxon>Endopterygota</taxon>
        <taxon>Diptera</taxon>
        <taxon>Brachycera</taxon>
        <taxon>Muscomorpha</taxon>
        <taxon>Oestroidea</taxon>
        <taxon>Calliphoridae</taxon>
        <taxon>Luciliinae</taxon>
        <taxon>Lucilia</taxon>
    </lineage>
</organism>
<feature type="region of interest" description="Disordered" evidence="14">
    <location>
        <begin position="798"/>
        <end position="819"/>
    </location>
</feature>
<dbReference type="PROSITE" id="PS50940">
    <property type="entry name" value="CHIT_BIND_II"/>
    <property type="match status" value="9"/>
</dbReference>
<feature type="disulfide bond" evidence="12">
    <location>
        <begin position="1739"/>
        <end position="1749"/>
    </location>
</feature>
<evidence type="ECO:0000256" key="3">
    <source>
        <dbReference type="ARBA" id="ARBA00022729"/>
    </source>
</evidence>
<dbReference type="InterPro" id="IPR009003">
    <property type="entry name" value="Peptidase_S1_PA"/>
</dbReference>
<dbReference type="SUPFAM" id="SSF50494">
    <property type="entry name" value="Trypsin-like serine proteases"/>
    <property type="match status" value="1"/>
</dbReference>
<dbReference type="InterPro" id="IPR043504">
    <property type="entry name" value="Peptidase_S1_PA_chymotrypsin"/>
</dbReference>
<dbReference type="SMART" id="SM00494">
    <property type="entry name" value="ChtBD2"/>
    <property type="match status" value="10"/>
</dbReference>
<feature type="region of interest" description="Disordered" evidence="14">
    <location>
        <begin position="1588"/>
        <end position="1616"/>
    </location>
</feature>
<evidence type="ECO:0000256" key="12">
    <source>
        <dbReference type="PROSITE-ProRule" id="PRU00196"/>
    </source>
</evidence>
<proteinExistence type="predicted"/>
<dbReference type="GO" id="GO:0006508">
    <property type="term" value="P:proteolysis"/>
    <property type="evidence" value="ECO:0007669"/>
    <property type="project" value="UniProtKB-KW"/>
</dbReference>
<feature type="domain" description="Chitin-binding type-2" evidence="18">
    <location>
        <begin position="149"/>
        <end position="205"/>
    </location>
</feature>
<dbReference type="PROSITE" id="PS01209">
    <property type="entry name" value="LDLRA_1"/>
    <property type="match status" value="1"/>
</dbReference>
<feature type="domain" description="Chitin-binding type-2" evidence="18">
    <location>
        <begin position="574"/>
        <end position="630"/>
    </location>
</feature>
<dbReference type="InterPro" id="IPR023415">
    <property type="entry name" value="LDLR_class-A_CS"/>
</dbReference>
<evidence type="ECO:0000256" key="1">
    <source>
        <dbReference type="ARBA" id="ARBA00022659"/>
    </source>
</evidence>
<feature type="compositionally biased region" description="Polar residues" evidence="14">
    <location>
        <begin position="1492"/>
        <end position="1503"/>
    </location>
</feature>
<dbReference type="PROSITE" id="PS00134">
    <property type="entry name" value="TRYPSIN_HIS"/>
    <property type="match status" value="1"/>
</dbReference>
<dbReference type="InterPro" id="IPR001254">
    <property type="entry name" value="Trypsin_dom"/>
</dbReference>
<evidence type="ECO:0000256" key="15">
    <source>
        <dbReference type="SAM" id="SignalP"/>
    </source>
</evidence>
<evidence type="ECO:0000256" key="14">
    <source>
        <dbReference type="SAM" id="MobiDB-lite"/>
    </source>
</evidence>
<dbReference type="PRINTS" id="PR00258">
    <property type="entry name" value="SPERACTRCPTR"/>
</dbReference>
<sequence>MWKTITLFLCIFYTNCVQATYNTGIKTRVYEQQPITHVYHQHQFTPTHGHYHQYEGSNDRDYQSSINHHYAHNDNSYQQQREGDYYQQTPTATSQTSQQSQHHRSQQHYQQQHHQQHSQTQPIYERRGNSPVQTSGNWQNSENSVTEYYTGCPSGHTGQLPYAYDCRRFLNCWNGRGHIQTCSVGTVFNPETLECDRPDKVKCEAALGVLGVQSAGKSPAPSHGSLKQPTYRAGRYTDSTNDNVEVLCPAGAEGLQPHPSDCTRFLNCANGNMHIQQCGPGTAYSIAMKVCDFKHKVDCSGREGGDVTPTYRQANINEITCPSDASGLYPHPYDCTKFLQCSNGATYIQDCGPGTAFDSARLICDYKHKVKCCSGCTWSETETETSVVVSENHHTQATPSQPSLPANNQQHEDLPHTADILCPNGITGLFAYPFDYTKFINCKNGNTAIQNCVPGTAFSISKGYCESLEDIQQSDHVIYIVSQVSYEYSQTLITCPPGTEGLHLYPFNAELYVKCVKSQMKIVPCSNSLVFSITRRTCLPFAQVLKNERVRLLSELQTTNNYRVTEEQYRMNNMVYCPGGLTGSYPHPFDSTKYLKCVRGRLYSESCASGEAFSLSRKVCTLKEELNADDHVPLAKTPQGHEWRITDMEVTYGSIDGLTYLMCPPGLEGYFLNPFDCTKYIQCSQGATVVDECLNGSVFSISRKECIPRDKVEAYDRVEYLTTTKNEFTNESVDQYHHDLGISCNPGTFGIYPHPHDCHKYIRCANGRLSMENCPAGQVFSLTRSFCQNEHEVNNKDRSSYNRGHYTGATTTTTNTVYQPGSYTPINVPHNSLSPPPPPTANMVPPSAVLSPPLPSPLAPVANDVNCPPGASGRYPHPYDCTKFLMCANGETHIQDCGPGTAWNKAMEVCDFKDKVDCSQNGGTSSHSSSTITTSIYNSESQFPCPAGVEGLYQHPYDWHKYLVCSHGQSTIMDCAPGTVFSLSRKICDTEANVLNTDRCNNGVYSSDYDYTYTQTHNRGSSTVNSQWTNVATSQSQPTTVVNTQISGNRWTNMNVPRPQGSTAWQYTTNTHHQIPPSKADVTPVWSGTAVHVDQHNPTHTVIYEEGTFEPNRNYNRQMFNTPLSPLKPTTTTTTTASTLVYAQPVDSQEDSQEIFSKTPTQPLNPYNPSFTPTSNRQNHTRYLNSWTPIRPVDLPRHDIMPPPQNTVYTNARVPITTYIIPSNRAPQPSQAFPIPARPQTYTPTTHFGSEDSGQKPLSEAGFKTINIDQLPVQITYNLNDFDQLPSASSKHNTNDASNLYGGLQPPAASTVTTTTTTASSFLDPYPQTTQVPLPPRMPTKRITGYPQLSNATIQTFPHQPHYSPPYSEVTHSRNTSWVGRKTPQHSAIKPIYRDPLNSENTNVKITSTPPPQYYGLSPPPYANSEHSDNVDKPENQELAMKEALKLLLKPYLEAESKVEDTVAEMAQSHIMSLVSTTTSTTTTTHKPPTLPSNQNTLVPSTTPHQEDDVELIIAGEQHSLVGVTTKTTGGHETSTSYNIHQSRPLQSERSSLKPHIHNHDHNSNWHKHHSHDTHHFKLQHNREFHEKHPNLPNPFDDTTKPTSSYNPRAESTTPRTYDFDLRAGSSRCPFDCGNGKCVEEHQVCDGVNNCGNRKDEQQCEHLGYAVRLTGGQSPNMGRVEVKILGKWGYVCDDKFGLPDADVVCHELGFKMGAMEVRGNSYYSPSDVNVYFAMDEVQCKGNETSLRECDFKGWGVNNCGPDEVVGVVCKVPKLKCPDNYWLCSTSKECIPTAFLCDVTPDCEDGSDESEQVCNAPIKYRLEGGRSSNEGRLEVFYRGEWGTVCDDDFGLKEAQVVCNSFGLYGKAEIAKNIYGPGSGPIWLDQVSCLGNETKIDECNHWSWGENNCNHTEDVGLKCTAGPKPNPAKVNKELTVNSYGKDLEYGMELEQTELDDLGLYQGLWQRSSKAVQSQKKCGHFKTNLFDEYEHPEERVVNGSVAKRGRHPWQATIRTRGRGGISSHWCGAVIISKRLILTAAHCLAGYPKGSYFVRMGDHYANIAESSEIDSNIENWYIHEKFRDQKHMNNDIALILLKTPVRFNDYVQPICLPEKGATLEPNRLCTISGWGSIKSGTSTPSNILRSAQVPILADEVCSQKNVYANAMTEGMFCAGFLDESADACDGDSGGPLVCSDEDGETLYGIISWGQHCGYVNHPGVYVRVEKYIDWIYDKINLMMQQGKL</sequence>
<dbReference type="PANTHER" id="PTHR24258">
    <property type="entry name" value="SERINE PROTEASE-RELATED"/>
    <property type="match status" value="1"/>
</dbReference>
<keyword evidence="3 15" id="KW-0732">Signal</keyword>
<dbReference type="InterPro" id="IPR001314">
    <property type="entry name" value="Peptidase_S1A"/>
</dbReference>
<dbReference type="InterPro" id="IPR036508">
    <property type="entry name" value="Chitin-bd_dom_sf"/>
</dbReference>
<keyword evidence="20" id="KW-1185">Reference proteome</keyword>
<dbReference type="Pfam" id="PF00089">
    <property type="entry name" value="Trypsin"/>
    <property type="match status" value="1"/>
</dbReference>